<gene>
    <name evidence="13" type="primary">TEKT1</name>
    <name evidence="13" type="synonym">tekt1</name>
</gene>
<protein>
    <recommendedName>
        <fullName evidence="11">Tektin</fullName>
    </recommendedName>
</protein>
<keyword evidence="14" id="KW-1185">Reference proteome</keyword>
<dbReference type="FunCoup" id="A0A667ZNU8">
    <property type="interactions" value="676"/>
</dbReference>
<dbReference type="PANTHER" id="PTHR19960:SF25">
    <property type="entry name" value="TEKTIN-1"/>
    <property type="match status" value="1"/>
</dbReference>
<keyword evidence="4 11" id="KW-0282">Flagellum</keyword>
<evidence type="ECO:0000256" key="9">
    <source>
        <dbReference type="ARBA" id="ARBA00045224"/>
    </source>
</evidence>
<evidence type="ECO:0000256" key="5">
    <source>
        <dbReference type="ARBA" id="ARBA00023054"/>
    </source>
</evidence>
<proteinExistence type="inferred from homology"/>
<comment type="similarity">
    <text evidence="2 11">Belongs to the tektin family.</text>
</comment>
<dbReference type="RefSeq" id="XP_029923162.1">
    <property type="nucleotide sequence ID" value="XM_030067302.1"/>
</dbReference>
<dbReference type="Pfam" id="PF03148">
    <property type="entry name" value="Tektin"/>
    <property type="match status" value="1"/>
</dbReference>
<keyword evidence="6 11" id="KW-0969">Cilium</keyword>
<reference evidence="13" key="2">
    <citation type="submission" date="2025-08" db="UniProtKB">
        <authorList>
            <consortium name="Ensembl"/>
        </authorList>
    </citation>
    <scope>IDENTIFICATION</scope>
</reference>
<name>A0A667ZNU8_9TELE</name>
<evidence type="ECO:0000256" key="6">
    <source>
        <dbReference type="ARBA" id="ARBA00023069"/>
    </source>
</evidence>
<evidence type="ECO:0000256" key="10">
    <source>
        <dbReference type="ARBA" id="ARBA00046435"/>
    </source>
</evidence>
<comment type="function">
    <text evidence="9">Microtubule inner protein (MIP) part of the dynein-decorated doublet microtubules (DMTs) in cilia and flagellar axoneme. Forms filamentous polymers in the walls of ciliary and flagellar microtubules.</text>
</comment>
<comment type="subcellular location">
    <subcellularLocation>
        <location evidence="11">Cytoplasm</location>
        <location evidence="11">Cytoskeleton</location>
        <location evidence="11">Cilium axoneme</location>
    </subcellularLocation>
    <subcellularLocation>
        <location evidence="1">Cytoplasm</location>
        <location evidence="1">Cytoskeleton</location>
        <location evidence="1">Flagellum axoneme</location>
    </subcellularLocation>
</comment>
<evidence type="ECO:0000256" key="4">
    <source>
        <dbReference type="ARBA" id="ARBA00022846"/>
    </source>
</evidence>
<keyword evidence="3" id="KW-0963">Cytoplasm</keyword>
<dbReference type="Proteomes" id="UP000472263">
    <property type="component" value="Chromosome 13"/>
</dbReference>
<dbReference type="GO" id="GO:0060271">
    <property type="term" value="P:cilium assembly"/>
    <property type="evidence" value="ECO:0007669"/>
    <property type="project" value="UniProtKB-UniRule"/>
</dbReference>
<evidence type="ECO:0000256" key="3">
    <source>
        <dbReference type="ARBA" id="ARBA00022490"/>
    </source>
</evidence>
<dbReference type="GO" id="GO:0015630">
    <property type="term" value="C:microtubule cytoskeleton"/>
    <property type="evidence" value="ECO:0007669"/>
    <property type="project" value="UniProtKB-UniRule"/>
</dbReference>
<evidence type="ECO:0000256" key="11">
    <source>
        <dbReference type="RuleBase" id="RU367040"/>
    </source>
</evidence>
<dbReference type="GO" id="GO:0005634">
    <property type="term" value="C:nucleus"/>
    <property type="evidence" value="ECO:0007669"/>
    <property type="project" value="TreeGrafter"/>
</dbReference>
<dbReference type="CTD" id="83659"/>
<feature type="coiled-coil region" evidence="12">
    <location>
        <begin position="52"/>
        <end position="79"/>
    </location>
</feature>
<dbReference type="OrthoDB" id="10054259at2759"/>
<organism evidence="13 14">
    <name type="scientific">Myripristis murdjan</name>
    <name type="common">pinecone soldierfish</name>
    <dbReference type="NCBI Taxonomy" id="586833"/>
    <lineage>
        <taxon>Eukaryota</taxon>
        <taxon>Metazoa</taxon>
        <taxon>Chordata</taxon>
        <taxon>Craniata</taxon>
        <taxon>Vertebrata</taxon>
        <taxon>Euteleostomi</taxon>
        <taxon>Actinopterygii</taxon>
        <taxon>Neopterygii</taxon>
        <taxon>Teleostei</taxon>
        <taxon>Neoteleostei</taxon>
        <taxon>Acanthomorphata</taxon>
        <taxon>Holocentriformes</taxon>
        <taxon>Holocentridae</taxon>
        <taxon>Myripristis</taxon>
    </lineage>
</organism>
<dbReference type="GeneTree" id="ENSGT00950000182894"/>
<keyword evidence="5 12" id="KW-0175">Coiled coil</keyword>
<evidence type="ECO:0000256" key="1">
    <source>
        <dbReference type="ARBA" id="ARBA00004611"/>
    </source>
</evidence>
<dbReference type="GO" id="GO:0060294">
    <property type="term" value="P:cilium movement involved in cell motility"/>
    <property type="evidence" value="ECO:0007669"/>
    <property type="project" value="UniProtKB-UniRule"/>
</dbReference>
<evidence type="ECO:0000256" key="12">
    <source>
        <dbReference type="SAM" id="Coils"/>
    </source>
</evidence>
<dbReference type="PRINTS" id="PR00511">
    <property type="entry name" value="TEKTIN"/>
</dbReference>
<dbReference type="GO" id="GO:0005930">
    <property type="term" value="C:axoneme"/>
    <property type="evidence" value="ECO:0007669"/>
    <property type="project" value="UniProtKB-SubCell"/>
</dbReference>
<dbReference type="InterPro" id="IPR048256">
    <property type="entry name" value="Tektin-like"/>
</dbReference>
<dbReference type="AlphaFoldDB" id="A0A667ZNU8"/>
<evidence type="ECO:0000256" key="7">
    <source>
        <dbReference type="ARBA" id="ARBA00023212"/>
    </source>
</evidence>
<reference evidence="13" key="3">
    <citation type="submission" date="2025-09" db="UniProtKB">
        <authorList>
            <consortium name="Ensembl"/>
        </authorList>
    </citation>
    <scope>IDENTIFICATION</scope>
</reference>
<accession>A0A667ZNU8</accession>
<dbReference type="GeneID" id="115370321"/>
<sequence length="394" mass="45233">MSLLDSGPLWATGPNLENIERMQTHSELLTAESKKLIWESDKAAQRLQQDANKRLDQRIRDIQFLRKELEQKLEEIIVEIDSLVTFKSRVEKALQACAEPLRVTNLCLEERMRRSPSERQHDEVDRELLREREAVEGVASLLQHTLEQITEQIRLNRSAQYHLEKDLKGKFEAQCIDDSCALITNHSLNTVQRSATTTLPSMVVSPEEWESFSDINMAKAEQEKTNSLFLRTLVDSVLEQTAADLRRQLQATTAAFQFNVQEIKNAKSQMEDQLTKILTESASQQKNMGSLQVAIADKQILLRVAESRLSTRSRRPVKERCHDPAQCQLLSEVQQLRRHISRMQEAAAQSQVEQRNLNRCQVELQENIGIKSSSLYIDEVVCAQLRVPIVIHNF</sequence>
<evidence type="ECO:0000313" key="13">
    <source>
        <dbReference type="Ensembl" id="ENSMMDP00005040343.1"/>
    </source>
</evidence>
<dbReference type="InParanoid" id="A0A667ZNU8"/>
<dbReference type="PANTHER" id="PTHR19960">
    <property type="entry name" value="TEKTIN"/>
    <property type="match status" value="1"/>
</dbReference>
<comment type="subunit">
    <text evidence="10">Microtubule inner protein component of sperm flagellar doublet microtubules.</text>
</comment>
<dbReference type="InterPro" id="IPR000435">
    <property type="entry name" value="Tektins"/>
</dbReference>
<evidence type="ECO:0000256" key="2">
    <source>
        <dbReference type="ARBA" id="ARBA00007209"/>
    </source>
</evidence>
<reference evidence="13" key="1">
    <citation type="submission" date="2019-06" db="EMBL/GenBank/DDBJ databases">
        <authorList>
            <consortium name="Wellcome Sanger Institute Data Sharing"/>
        </authorList>
    </citation>
    <scope>NUCLEOTIDE SEQUENCE [LARGE SCALE GENOMIC DNA]</scope>
</reference>
<dbReference type="Ensembl" id="ENSMMDT00005041173.1">
    <property type="protein sequence ID" value="ENSMMDP00005040343.1"/>
    <property type="gene ID" value="ENSMMDG00005018681.1"/>
</dbReference>
<evidence type="ECO:0000313" key="14">
    <source>
        <dbReference type="Proteomes" id="UP000472263"/>
    </source>
</evidence>
<keyword evidence="8 11" id="KW-0966">Cell projection</keyword>
<keyword evidence="7" id="KW-0206">Cytoskeleton</keyword>
<evidence type="ECO:0000256" key="8">
    <source>
        <dbReference type="ARBA" id="ARBA00023273"/>
    </source>
</evidence>